<evidence type="ECO:0000256" key="1">
    <source>
        <dbReference type="SAM" id="MobiDB-lite"/>
    </source>
</evidence>
<sequence>MFRQAATTCLSFFTHPILAPNMATTSYDMSAKLQKPRVSRHGKQMHLNYECPHRLNITKVYPLQSPRGADIIISGYDDGLHILWRGGRPLSTASRTVTERVNDLSGTRTQHTEWNYPISIHKSPVTEDIPDKDKPRYEAEDEELDEDEPYPSFAQELKLSFGSPVLHLALPNIPQPSTTLQSRAQLPLLVKQRIVLAVACADASLRLITLPLTPPSASAKRNGRLGAQICDLSPSSSSSAMSRDVALTWTNSSSLPAAEDQMNLDKPQQEASSANHEKLDLLVASSTSAHLETLTFYRIPIAFNDLTGGKIPNSVNPFHAVPLSSSSQCLRFSTAQYPSRQHSRLLIADVKGTLKIYDPFATKGRPSSRGTDASAEPGAWISAFNTAFQMPKGATSNYPGLAQRRKIVDVAWVSGAKAALVLLDRGEWGVWDIEAVTQKKMNTFAIQGFIGSADAAPSDLKNRSTQGLAPSTPNTRQQRQESLFGAPKPAAPATTSPRGGVCAVATAGSHGSLDDSVVLWYGSEAYHISSLASLWQRSLNSSGKDIGSLYGPGLSHIEGLDLSGEILNGITQFPTRSTALNLGALSQRDFAVTGEYRLVIIQSMRPQTPAKSLFTQATAGAGNGSSIFDQQLLDRGELDLGGMDRLLDGMGTRTNGFAPAATKKRVGFAG</sequence>
<name>A0A4S8SFM9_AURPU</name>
<evidence type="ECO:0008006" key="4">
    <source>
        <dbReference type="Google" id="ProtNLM"/>
    </source>
</evidence>
<feature type="compositionally biased region" description="Acidic residues" evidence="1">
    <location>
        <begin position="139"/>
        <end position="149"/>
    </location>
</feature>
<dbReference type="Gene3D" id="2.130.10.10">
    <property type="entry name" value="YVTN repeat-like/Quinoprotein amine dehydrogenase"/>
    <property type="match status" value="1"/>
</dbReference>
<feature type="compositionally biased region" description="Low complexity" evidence="1">
    <location>
        <begin position="486"/>
        <end position="497"/>
    </location>
</feature>
<gene>
    <name evidence="2" type="ORF">D6D28_05960</name>
</gene>
<comment type="caution">
    <text evidence="2">The sequence shown here is derived from an EMBL/GenBank/DDBJ whole genome shotgun (WGS) entry which is preliminary data.</text>
</comment>
<evidence type="ECO:0000313" key="2">
    <source>
        <dbReference type="EMBL" id="THV69358.1"/>
    </source>
</evidence>
<reference evidence="2 3" key="1">
    <citation type="submission" date="2018-10" db="EMBL/GenBank/DDBJ databases">
        <title>Fifty Aureobasidium pullulans genomes reveal a recombining polyextremotolerant generalist.</title>
        <authorList>
            <person name="Gostincar C."/>
            <person name="Turk M."/>
            <person name="Zajc J."/>
            <person name="Gunde-Cimerman N."/>
        </authorList>
    </citation>
    <scope>NUCLEOTIDE SEQUENCE [LARGE SCALE GENOMIC DNA]</scope>
    <source>
        <strain evidence="2 3">EXF-11900</strain>
    </source>
</reference>
<dbReference type="EMBL" id="QZAF01000259">
    <property type="protein sequence ID" value="THV69358.1"/>
    <property type="molecule type" value="Genomic_DNA"/>
</dbReference>
<feature type="region of interest" description="Disordered" evidence="1">
    <location>
        <begin position="123"/>
        <end position="149"/>
    </location>
</feature>
<proteinExistence type="predicted"/>
<organism evidence="2 3">
    <name type="scientific">Aureobasidium pullulans</name>
    <name type="common">Black yeast</name>
    <name type="synonym">Pullularia pullulans</name>
    <dbReference type="NCBI Taxonomy" id="5580"/>
    <lineage>
        <taxon>Eukaryota</taxon>
        <taxon>Fungi</taxon>
        <taxon>Dikarya</taxon>
        <taxon>Ascomycota</taxon>
        <taxon>Pezizomycotina</taxon>
        <taxon>Dothideomycetes</taxon>
        <taxon>Dothideomycetidae</taxon>
        <taxon>Dothideales</taxon>
        <taxon>Saccotheciaceae</taxon>
        <taxon>Aureobasidium</taxon>
    </lineage>
</organism>
<protein>
    <recommendedName>
        <fullName evidence="4">WD40 repeat-like protein</fullName>
    </recommendedName>
</protein>
<dbReference type="AlphaFoldDB" id="A0A4S8SFM9"/>
<evidence type="ECO:0000313" key="3">
    <source>
        <dbReference type="Proteomes" id="UP000304951"/>
    </source>
</evidence>
<feature type="compositionally biased region" description="Polar residues" evidence="1">
    <location>
        <begin position="463"/>
        <end position="481"/>
    </location>
</feature>
<feature type="compositionally biased region" description="Basic and acidic residues" evidence="1">
    <location>
        <begin position="129"/>
        <end position="138"/>
    </location>
</feature>
<dbReference type="Proteomes" id="UP000304951">
    <property type="component" value="Unassembled WGS sequence"/>
</dbReference>
<dbReference type="InterPro" id="IPR015943">
    <property type="entry name" value="WD40/YVTN_repeat-like_dom_sf"/>
</dbReference>
<feature type="region of interest" description="Disordered" evidence="1">
    <location>
        <begin position="457"/>
        <end position="498"/>
    </location>
</feature>
<accession>A0A4S8SFM9</accession>